<sequence length="75" mass="7625">MIIMGTAQALVGAMQTAGCGRSLHDRCHRAGPPVMGRGVTVGRDARQTMVAFVTMGVGSTMGGKTDQVVPAAHAS</sequence>
<gene>
    <name evidence="1" type="ORF">HK14_06885</name>
</gene>
<comment type="caution">
    <text evidence="1">The sequence shown here is derived from an EMBL/GenBank/DDBJ whole genome shotgun (WGS) entry which is preliminary data.</text>
</comment>
<organism evidence="1 2">
    <name type="scientific">Acetobacter cibinongensis</name>
    <dbReference type="NCBI Taxonomy" id="146475"/>
    <lineage>
        <taxon>Bacteria</taxon>
        <taxon>Pseudomonadati</taxon>
        <taxon>Pseudomonadota</taxon>
        <taxon>Alphaproteobacteria</taxon>
        <taxon>Acetobacterales</taxon>
        <taxon>Acetobacteraceae</taxon>
        <taxon>Acetobacter</taxon>
    </lineage>
</organism>
<name>A0A1Z5YU78_9PROT</name>
<accession>A0A1Z5YU78</accession>
<reference evidence="1 2" key="1">
    <citation type="submission" date="2014-06" db="EMBL/GenBank/DDBJ databases">
        <authorList>
            <person name="Ju J."/>
            <person name="Zhang J."/>
        </authorList>
    </citation>
    <scope>NUCLEOTIDE SEQUENCE [LARGE SCALE GENOMIC DNA]</scope>
    <source>
        <strain evidence="1 2">DsW_47</strain>
    </source>
</reference>
<evidence type="ECO:0000313" key="1">
    <source>
        <dbReference type="EMBL" id="OUJ02081.1"/>
    </source>
</evidence>
<proteinExistence type="predicted"/>
<dbReference type="EMBL" id="JOMQ01000034">
    <property type="protein sequence ID" value="OUJ02081.1"/>
    <property type="molecule type" value="Genomic_DNA"/>
</dbReference>
<evidence type="ECO:0000313" key="2">
    <source>
        <dbReference type="Proteomes" id="UP000196086"/>
    </source>
</evidence>
<protein>
    <submittedName>
        <fullName evidence="1">Uncharacterized protein</fullName>
    </submittedName>
</protein>
<dbReference type="Proteomes" id="UP000196086">
    <property type="component" value="Unassembled WGS sequence"/>
</dbReference>
<dbReference type="AlphaFoldDB" id="A0A1Z5YU78"/>